<proteinExistence type="inferred from homology"/>
<evidence type="ECO:0000256" key="4">
    <source>
        <dbReference type="ARBA" id="ARBA00009845"/>
    </source>
</evidence>
<evidence type="ECO:0000256" key="2">
    <source>
        <dbReference type="ARBA" id="ARBA00002695"/>
    </source>
</evidence>
<reference evidence="13" key="1">
    <citation type="journal article" date="2010" name="ISME J.">
        <title>The complete genome sequence of the algal symbiont Dinoroseobacter shibae: a hitchhiker's guide to life in the sea.</title>
        <authorList>
            <person name="Wagner-Dobler I."/>
            <person name="Ballhausen B."/>
            <person name="Berger M."/>
            <person name="Brinkhoff T."/>
            <person name="Buchholz I."/>
            <person name="Bunk B."/>
            <person name="Cypionka H."/>
            <person name="Daniel R."/>
            <person name="Drepper T."/>
            <person name="Gerdts G."/>
            <person name="Hahnke S."/>
            <person name="Han C."/>
            <person name="Jahn D."/>
            <person name="Kalhoefer D."/>
            <person name="Kiss H."/>
            <person name="Klenk H.P."/>
            <person name="Kyrpides N."/>
            <person name="Liebl W."/>
            <person name="Liesegang H."/>
            <person name="Meincke L."/>
            <person name="Pati A."/>
            <person name="Petersen J."/>
            <person name="Piekarski T."/>
            <person name="Pommerenke C."/>
            <person name="Pradella S."/>
            <person name="Pukall R."/>
            <person name="Rabus R."/>
            <person name="Stackebrandt E."/>
            <person name="Thole S."/>
            <person name="Thompson L."/>
            <person name="Tielen P."/>
            <person name="Tomasch J."/>
            <person name="von Jan M."/>
            <person name="Wanphrut N."/>
            <person name="Wichels A."/>
            <person name="Zech H."/>
            <person name="Simon M."/>
        </authorList>
    </citation>
    <scope>NUCLEOTIDE SEQUENCE [LARGE SCALE GENOMIC DNA]</scope>
    <source>
        <strain evidence="13">DSM 16493 / NCIMB 14021 / DFL 12</strain>
    </source>
</reference>
<dbReference type="InterPro" id="IPR000573">
    <property type="entry name" value="AconitaseA/IPMdHydase_ssu_swvl"/>
</dbReference>
<evidence type="ECO:0000256" key="5">
    <source>
        <dbReference type="ARBA" id="ARBA00011271"/>
    </source>
</evidence>
<dbReference type="InterPro" id="IPR050075">
    <property type="entry name" value="LeuD"/>
</dbReference>
<dbReference type="NCBIfam" id="TIGR00171">
    <property type="entry name" value="leuD"/>
    <property type="match status" value="1"/>
</dbReference>
<name>A8LQF6_DINSH</name>
<dbReference type="InterPro" id="IPR015928">
    <property type="entry name" value="Aconitase/3IPM_dehydase_swvl"/>
</dbReference>
<evidence type="ECO:0000313" key="12">
    <source>
        <dbReference type="EMBL" id="ABV92442.1"/>
    </source>
</evidence>
<dbReference type="EC" id="4.2.1.33" evidence="6"/>
<comment type="catalytic activity">
    <reaction evidence="1">
        <text>(2R,3S)-3-isopropylmalate = (2S)-2-isopropylmalate</text>
        <dbReference type="Rhea" id="RHEA:32287"/>
        <dbReference type="ChEBI" id="CHEBI:1178"/>
        <dbReference type="ChEBI" id="CHEBI:35121"/>
        <dbReference type="EC" id="4.2.1.33"/>
    </reaction>
</comment>
<dbReference type="RefSeq" id="WP_012177374.1">
    <property type="nucleotide sequence ID" value="NC_009952.1"/>
</dbReference>
<dbReference type="HOGENOM" id="CLU_081378_0_3_5"/>
<evidence type="ECO:0000256" key="9">
    <source>
        <dbReference type="ARBA" id="ARBA00023239"/>
    </source>
</evidence>
<dbReference type="EMBL" id="CP000830">
    <property type="protein sequence ID" value="ABV92442.1"/>
    <property type="molecule type" value="Genomic_DNA"/>
</dbReference>
<dbReference type="Proteomes" id="UP000006833">
    <property type="component" value="Chromosome"/>
</dbReference>
<keyword evidence="10" id="KW-0100">Branched-chain amino acid biosynthesis</keyword>
<dbReference type="SUPFAM" id="SSF52016">
    <property type="entry name" value="LeuD/IlvD-like"/>
    <property type="match status" value="1"/>
</dbReference>
<comment type="function">
    <text evidence="2">Catalyzes the isomerization between 2-isopropylmalate and 3-isopropylmalate, via the formation of 2-isopropylmaleate.</text>
</comment>
<dbReference type="GO" id="GO:0009316">
    <property type="term" value="C:3-isopropylmalate dehydratase complex"/>
    <property type="evidence" value="ECO:0007669"/>
    <property type="project" value="InterPro"/>
</dbReference>
<dbReference type="PANTHER" id="PTHR43345:SF5">
    <property type="entry name" value="3-ISOPROPYLMALATE DEHYDRATASE SMALL SUBUNIT"/>
    <property type="match status" value="1"/>
</dbReference>
<dbReference type="Pfam" id="PF00694">
    <property type="entry name" value="Aconitase_C"/>
    <property type="match status" value="1"/>
</dbReference>
<dbReference type="OrthoDB" id="9777465at2"/>
<dbReference type="InterPro" id="IPR033940">
    <property type="entry name" value="IPMI_Swivel"/>
</dbReference>
<feature type="domain" description="Aconitase A/isopropylmalate dehydratase small subunit swivel" evidence="11">
    <location>
        <begin position="7"/>
        <end position="124"/>
    </location>
</feature>
<organism evidence="12 13">
    <name type="scientific">Dinoroseobacter shibae (strain DSM 16493 / NCIMB 14021 / DFL 12)</name>
    <dbReference type="NCBI Taxonomy" id="398580"/>
    <lineage>
        <taxon>Bacteria</taxon>
        <taxon>Pseudomonadati</taxon>
        <taxon>Pseudomonadota</taxon>
        <taxon>Alphaproteobacteria</taxon>
        <taxon>Rhodobacterales</taxon>
        <taxon>Roseobacteraceae</taxon>
        <taxon>Dinoroseobacter</taxon>
    </lineage>
</organism>
<evidence type="ECO:0000256" key="3">
    <source>
        <dbReference type="ARBA" id="ARBA00004729"/>
    </source>
</evidence>
<keyword evidence="9 12" id="KW-0456">Lyase</keyword>
<sequence length="219" mass="23595">MSARGWTRHTGRAAALPMEAVDTDQLIPARFMSTPRAEGYGRYLLHDLRFCDGCVPRPEFALNRVENAGATILVTGRNFGSGSSREAAVYALMDFGIRAVVAPSFGDIFAANAVNNGLCPVQVRPEDGAALLRGLERGARQMTVDLEACALRGPLGTVGFTLDPVWRRKLIEGLDDIDLTRAYGAEIAAFRAADAAARPWAALDMTEKTTGRGRPERSA</sequence>
<keyword evidence="8" id="KW-0028">Amino-acid biosynthesis</keyword>
<comment type="subunit">
    <text evidence="5">Heterodimer of LeuC and LeuD.</text>
</comment>
<dbReference type="Gene3D" id="3.20.19.10">
    <property type="entry name" value="Aconitase, domain 4"/>
    <property type="match status" value="1"/>
</dbReference>
<dbReference type="AlphaFoldDB" id="A8LQF6"/>
<dbReference type="PANTHER" id="PTHR43345">
    <property type="entry name" value="3-ISOPROPYLMALATE DEHYDRATASE SMALL SUBUNIT 2-RELATED-RELATED"/>
    <property type="match status" value="1"/>
</dbReference>
<dbReference type="eggNOG" id="COG0066">
    <property type="taxonomic scope" value="Bacteria"/>
</dbReference>
<dbReference type="GO" id="GO:0009098">
    <property type="term" value="P:L-leucine biosynthetic process"/>
    <property type="evidence" value="ECO:0007669"/>
    <property type="project" value="UniProtKB-UniPathway"/>
</dbReference>
<dbReference type="GO" id="GO:0003861">
    <property type="term" value="F:3-isopropylmalate dehydratase activity"/>
    <property type="evidence" value="ECO:0007669"/>
    <property type="project" value="UniProtKB-EC"/>
</dbReference>
<evidence type="ECO:0000259" key="11">
    <source>
        <dbReference type="Pfam" id="PF00694"/>
    </source>
</evidence>
<gene>
    <name evidence="12" type="primary">leuD</name>
    <name evidence="12" type="ordered locus">Dshi_0696</name>
</gene>
<comment type="similarity">
    <text evidence="4">Belongs to the LeuD family. LeuD type 1 subfamily.</text>
</comment>
<evidence type="ECO:0000256" key="8">
    <source>
        <dbReference type="ARBA" id="ARBA00022605"/>
    </source>
</evidence>
<keyword evidence="7" id="KW-0432">Leucine biosynthesis</keyword>
<dbReference type="KEGG" id="dsh:Dshi_0696"/>
<evidence type="ECO:0000256" key="6">
    <source>
        <dbReference type="ARBA" id="ARBA00011998"/>
    </source>
</evidence>
<dbReference type="CDD" id="cd01577">
    <property type="entry name" value="IPMI_Swivel"/>
    <property type="match status" value="1"/>
</dbReference>
<evidence type="ECO:0000313" key="13">
    <source>
        <dbReference type="Proteomes" id="UP000006833"/>
    </source>
</evidence>
<dbReference type="NCBIfam" id="NF002458">
    <property type="entry name" value="PRK01641.1"/>
    <property type="match status" value="1"/>
</dbReference>
<evidence type="ECO:0000256" key="7">
    <source>
        <dbReference type="ARBA" id="ARBA00022430"/>
    </source>
</evidence>
<evidence type="ECO:0000256" key="10">
    <source>
        <dbReference type="ARBA" id="ARBA00023304"/>
    </source>
</evidence>
<keyword evidence="13" id="KW-1185">Reference proteome</keyword>
<protein>
    <recommendedName>
        <fullName evidence="6">3-isopropylmalate dehydratase</fullName>
        <ecNumber evidence="6">4.2.1.33</ecNumber>
    </recommendedName>
</protein>
<accession>A8LQF6</accession>
<dbReference type="STRING" id="398580.Dshi_0696"/>
<dbReference type="InterPro" id="IPR004431">
    <property type="entry name" value="3-IsopropMal_deHydase_ssu"/>
</dbReference>
<comment type="pathway">
    <text evidence="3">Amino-acid biosynthesis; L-leucine biosynthesis; L-leucine from 3-methyl-2-oxobutanoate: step 2/4.</text>
</comment>
<evidence type="ECO:0000256" key="1">
    <source>
        <dbReference type="ARBA" id="ARBA00000491"/>
    </source>
</evidence>
<dbReference type="UniPathway" id="UPA00048">
    <property type="reaction ID" value="UER00071"/>
</dbReference>